<dbReference type="HOGENOM" id="CLU_649301_0_0_1"/>
<feature type="coiled-coil region" evidence="1">
    <location>
        <begin position="254"/>
        <end position="295"/>
    </location>
</feature>
<dbReference type="AlphaFoldDB" id="G0P3B3"/>
<protein>
    <submittedName>
        <fullName evidence="2">Uncharacterized protein</fullName>
    </submittedName>
</protein>
<evidence type="ECO:0000313" key="3">
    <source>
        <dbReference type="Proteomes" id="UP000008068"/>
    </source>
</evidence>
<organism evidence="3">
    <name type="scientific">Caenorhabditis brenneri</name>
    <name type="common">Nematode worm</name>
    <dbReference type="NCBI Taxonomy" id="135651"/>
    <lineage>
        <taxon>Eukaryota</taxon>
        <taxon>Metazoa</taxon>
        <taxon>Ecdysozoa</taxon>
        <taxon>Nematoda</taxon>
        <taxon>Chromadorea</taxon>
        <taxon>Rhabditida</taxon>
        <taxon>Rhabditina</taxon>
        <taxon>Rhabditomorpha</taxon>
        <taxon>Rhabditoidea</taxon>
        <taxon>Rhabditidae</taxon>
        <taxon>Peloderinae</taxon>
        <taxon>Caenorhabditis</taxon>
    </lineage>
</organism>
<dbReference type="Proteomes" id="UP000008068">
    <property type="component" value="Unassembled WGS sequence"/>
</dbReference>
<dbReference type="InParanoid" id="G0P3B3"/>
<sequence length="342" mass="39787">MPISSFNSYLITEDSNLRRALAGAIRINIKLAKVYREQKIEIEELNKKSGIIKFHELENTLEALMKGTDALLAKTATKDDFIQQLEAENNLLFHNNETLFGDFFISEQRMEIEQLGAENEQLAKRGSRTAGVTVVTVENDQLLEKNEELFTTITNQEMMIFQAEQEFMTMLKQLIFVLPDVEKLSMEVMDERAEAEAIETQLVSELNFSIQRIGVANELKERLASAENGEREKYNFGVLNLSLPENTRTTITLLEKMHQEVQEHELEIDAWNRDEERMLEQLEATNKRVIELEDEVQHWRMGHYQFVPTESDSDYEEDMCFADDEEDSYFLIIIVCVVNKYF</sequence>
<evidence type="ECO:0000313" key="2">
    <source>
        <dbReference type="EMBL" id="EGT43886.1"/>
    </source>
</evidence>
<gene>
    <name evidence="2" type="ORF">CAEBREN_13683</name>
</gene>
<keyword evidence="3" id="KW-1185">Reference proteome</keyword>
<proteinExistence type="predicted"/>
<dbReference type="EMBL" id="GL380039">
    <property type="protein sequence ID" value="EGT43886.1"/>
    <property type="molecule type" value="Genomic_DNA"/>
</dbReference>
<accession>G0P3B3</accession>
<keyword evidence="1" id="KW-0175">Coiled coil</keyword>
<reference evidence="3" key="1">
    <citation type="submission" date="2011-07" db="EMBL/GenBank/DDBJ databases">
        <authorList>
            <consortium name="Caenorhabditis brenneri Sequencing and Analysis Consortium"/>
            <person name="Wilson R.K."/>
        </authorList>
    </citation>
    <scope>NUCLEOTIDE SEQUENCE [LARGE SCALE GENOMIC DNA]</scope>
    <source>
        <strain evidence="3">PB2801</strain>
    </source>
</reference>
<name>G0P3B3_CAEBE</name>
<evidence type="ECO:0000256" key="1">
    <source>
        <dbReference type="SAM" id="Coils"/>
    </source>
</evidence>
<dbReference type="OrthoDB" id="5322683at2759"/>